<feature type="compositionally biased region" description="Polar residues" evidence="1">
    <location>
        <begin position="88"/>
        <end position="98"/>
    </location>
</feature>
<protein>
    <submittedName>
        <fullName evidence="3">Uncharacterized protein</fullName>
    </submittedName>
</protein>
<proteinExistence type="predicted"/>
<evidence type="ECO:0000313" key="4">
    <source>
        <dbReference type="Proteomes" id="UP000238261"/>
    </source>
</evidence>
<evidence type="ECO:0000256" key="2">
    <source>
        <dbReference type="SAM" id="SignalP"/>
    </source>
</evidence>
<gene>
    <name evidence="3" type="ORF">XhyaCFBP1156_12600</name>
</gene>
<feature type="signal peptide" evidence="2">
    <location>
        <begin position="1"/>
        <end position="21"/>
    </location>
</feature>
<feature type="compositionally biased region" description="Low complexity" evidence="1">
    <location>
        <begin position="67"/>
        <end position="81"/>
    </location>
</feature>
<keyword evidence="2" id="KW-0732">Signal</keyword>
<feature type="chain" id="PRO_5015745744" evidence="2">
    <location>
        <begin position="22"/>
        <end position="113"/>
    </location>
</feature>
<dbReference type="EMBL" id="MDEG01000010">
    <property type="protein sequence ID" value="PPU97187.1"/>
    <property type="molecule type" value="Genomic_DNA"/>
</dbReference>
<comment type="caution">
    <text evidence="3">The sequence shown here is derived from an EMBL/GenBank/DDBJ whole genome shotgun (WGS) entry which is preliminary data.</text>
</comment>
<name>A0A2S7EVQ0_9XANT</name>
<reference evidence="4" key="1">
    <citation type="submission" date="2016-08" db="EMBL/GenBank/DDBJ databases">
        <authorList>
            <person name="Merda D."/>
            <person name="Briand M."/>
            <person name="Taghouti G."/>
            <person name="Carrere S."/>
            <person name="Gouzy J."/>
            <person name="Portier P."/>
            <person name="Jacques M.-A."/>
            <person name="Fischer-Le Saux M."/>
        </authorList>
    </citation>
    <scope>NUCLEOTIDE SEQUENCE [LARGE SCALE GENOMIC DNA]</scope>
    <source>
        <strain evidence="4">CFBP1156</strain>
    </source>
</reference>
<organism evidence="3 4">
    <name type="scientific">Xanthomonas hyacinthi</name>
    <dbReference type="NCBI Taxonomy" id="56455"/>
    <lineage>
        <taxon>Bacteria</taxon>
        <taxon>Pseudomonadati</taxon>
        <taxon>Pseudomonadota</taxon>
        <taxon>Gammaproteobacteria</taxon>
        <taxon>Lysobacterales</taxon>
        <taxon>Lysobacteraceae</taxon>
        <taxon>Xanthomonas</taxon>
    </lineage>
</organism>
<evidence type="ECO:0000256" key="1">
    <source>
        <dbReference type="SAM" id="MobiDB-lite"/>
    </source>
</evidence>
<feature type="region of interest" description="Disordered" evidence="1">
    <location>
        <begin position="62"/>
        <end position="113"/>
    </location>
</feature>
<evidence type="ECO:0000313" key="3">
    <source>
        <dbReference type="EMBL" id="PPU97187.1"/>
    </source>
</evidence>
<keyword evidence="4" id="KW-1185">Reference proteome</keyword>
<dbReference type="AlphaFoldDB" id="A0A2S7EVQ0"/>
<dbReference type="Proteomes" id="UP000238261">
    <property type="component" value="Unassembled WGS sequence"/>
</dbReference>
<accession>A0A2S7EVQ0</accession>
<sequence>MKPIVLASCLTLFGIASLARAEQAPIATDRPDFVESSLTVGDRRLQVETRSDAVSVFRLEQNGPRKATTSATAPALSAVAPRNGAGSGSSRHGPSQARTHAIAKAIDGRWQAS</sequence>